<reference evidence="2 3" key="1">
    <citation type="submission" date="2018-03" db="EMBL/GenBank/DDBJ databases">
        <title>Genomic Encyclopedia of Archaeal and Bacterial Type Strains, Phase II (KMG-II): from individual species to whole genera.</title>
        <authorList>
            <person name="Goeker M."/>
        </authorList>
    </citation>
    <scope>NUCLEOTIDE SEQUENCE [LARGE SCALE GENOMIC DNA]</scope>
    <source>
        <strain evidence="2 3">DSM 100346</strain>
    </source>
</reference>
<dbReference type="Pfam" id="PF00570">
    <property type="entry name" value="HRDC"/>
    <property type="match status" value="1"/>
</dbReference>
<keyword evidence="2" id="KW-0378">Hydrolase</keyword>
<dbReference type="RefSeq" id="WP_109672103.1">
    <property type="nucleotide sequence ID" value="NZ_QGDT01000001.1"/>
</dbReference>
<dbReference type="InterPro" id="IPR003593">
    <property type="entry name" value="AAA+_ATPase"/>
</dbReference>
<dbReference type="InterPro" id="IPR010285">
    <property type="entry name" value="DNA_helicase_pif1-like_DEAD"/>
</dbReference>
<dbReference type="GO" id="GO:0000166">
    <property type="term" value="F:nucleotide binding"/>
    <property type="evidence" value="ECO:0007669"/>
    <property type="project" value="InterPro"/>
</dbReference>
<accession>A0A316AR13</accession>
<evidence type="ECO:0000313" key="2">
    <source>
        <dbReference type="EMBL" id="PWJ60052.1"/>
    </source>
</evidence>
<dbReference type="GO" id="GO:0006281">
    <property type="term" value="P:DNA repair"/>
    <property type="evidence" value="ECO:0007669"/>
    <property type="project" value="InterPro"/>
</dbReference>
<dbReference type="SUPFAM" id="SSF47819">
    <property type="entry name" value="HRDC-like"/>
    <property type="match status" value="1"/>
</dbReference>
<evidence type="ECO:0000259" key="1">
    <source>
        <dbReference type="PROSITE" id="PS50967"/>
    </source>
</evidence>
<dbReference type="FunFam" id="3.40.50.300:FF:001498">
    <property type="entry name" value="ATP-dependent DNA helicase"/>
    <property type="match status" value="1"/>
</dbReference>
<sequence length="816" mass="91601">MSANPTLQLAKEYVHFTNKNIFLTGKAGTGKTTFLRNLKDTLPKRMAIVAPTGVAAINAGGVTIHSFFQLPFGPHIPESISSQSTYKFKRERISLIKSLDLLVIDEISMVRADTLDAIDEVLRKYRDRHKPFGGLQLLMIGDLHQLPPVVKDADWQMLREYYHTPYFFGSKALELTAPVRIELTKIYRQTDQRFVDLLNQVRDNRLTTDGLNTLNARYIPNFTPDEEEGFITLTTHKDKAQHINTDKLKALGGYSRTFESEQTGDFSVQNFPTEASLELKIGAQVMFVKNDPSREKQYYNGKIGKVVRFNTDTIFVKCQDEYAEIAVEKTTWQNVKYVLDPQTKDVGEQIIGTFVQFPLKLAWAITIHKSQGLTFEKAIIDANSSFTHGQVYVALSRCKSLEGLVLSSQIGASSIKTDGVVAAYSAEASNNMPDAQQLEKEKLAFQQLLLLELFDFDGLKGASFTLNKTIQENASSLPPDVATQQYAFNQNIYEGVYRVADKFKAQLYRLFQEADGAVDSPPLTERVGKACSYFLDQIEQELSPKLEGLVIETDNTALKKTTNDALEQIKRGLHIKLKCLMATLGGFKAQTYLRAKADADIEYQAKFKAETPPTKIPKGQHNGQLYARLKAWRNEMAAENNVEDYMILTVKSLSELAQKLPRSGKALADIKGIGKVKIKQFGEAILQIIEEYCEETRVTGPSEEVPLTLTKSTHKASGKVPTKQVSYEAFLSGKTIAEIATERKLTEGTVEGHLLDYIATGDIDIFQLYPAERIQPIIDHFMERQSRSATEARQALGDTYSYYEIRAVLKHLHTVS</sequence>
<keyword evidence="3" id="KW-1185">Reference proteome</keyword>
<dbReference type="Pfam" id="PF14493">
    <property type="entry name" value="HTH_40"/>
    <property type="match status" value="1"/>
</dbReference>
<dbReference type="AlphaFoldDB" id="A0A316AR13"/>
<protein>
    <submittedName>
        <fullName evidence="2">Helicase-like protein</fullName>
    </submittedName>
</protein>
<dbReference type="CDD" id="cd18809">
    <property type="entry name" value="SF1_C_RecD"/>
    <property type="match status" value="1"/>
</dbReference>
<dbReference type="Gene3D" id="2.30.30.940">
    <property type="match status" value="1"/>
</dbReference>
<dbReference type="InterPro" id="IPR027417">
    <property type="entry name" value="P-loop_NTPase"/>
</dbReference>
<dbReference type="SUPFAM" id="SSF52540">
    <property type="entry name" value="P-loop containing nucleoside triphosphate hydrolases"/>
    <property type="match status" value="2"/>
</dbReference>
<dbReference type="PROSITE" id="PS50967">
    <property type="entry name" value="HRDC"/>
    <property type="match status" value="1"/>
</dbReference>
<feature type="domain" description="HRDC" evidence="1">
    <location>
        <begin position="619"/>
        <end position="699"/>
    </location>
</feature>
<dbReference type="PANTHER" id="PTHR47642">
    <property type="entry name" value="ATP-DEPENDENT DNA HELICASE"/>
    <property type="match status" value="1"/>
</dbReference>
<organism evidence="2 3">
    <name type="scientific">Dyadobacter jejuensis</name>
    <dbReference type="NCBI Taxonomy" id="1082580"/>
    <lineage>
        <taxon>Bacteria</taxon>
        <taxon>Pseudomonadati</taxon>
        <taxon>Bacteroidota</taxon>
        <taxon>Cytophagia</taxon>
        <taxon>Cytophagales</taxon>
        <taxon>Spirosomataceae</taxon>
        <taxon>Dyadobacter</taxon>
    </lineage>
</organism>
<name>A0A316AR13_9BACT</name>
<dbReference type="Gene3D" id="3.40.50.300">
    <property type="entry name" value="P-loop containing nucleotide triphosphate hydrolases"/>
    <property type="match status" value="2"/>
</dbReference>
<dbReference type="Proteomes" id="UP000245880">
    <property type="component" value="Unassembled WGS sequence"/>
</dbReference>
<keyword evidence="2" id="KW-0347">Helicase</keyword>
<dbReference type="CDD" id="cd18037">
    <property type="entry name" value="DEXSc_Pif1_like"/>
    <property type="match status" value="1"/>
</dbReference>
<comment type="caution">
    <text evidence="2">The sequence shown here is derived from an EMBL/GenBank/DDBJ whole genome shotgun (WGS) entry which is preliminary data.</text>
</comment>
<gene>
    <name evidence="2" type="ORF">CLV98_101228</name>
</gene>
<dbReference type="InterPro" id="IPR051055">
    <property type="entry name" value="PIF1_helicase"/>
</dbReference>
<dbReference type="EMBL" id="QGDT01000001">
    <property type="protein sequence ID" value="PWJ60052.1"/>
    <property type="molecule type" value="Genomic_DNA"/>
</dbReference>
<keyword evidence="2" id="KW-0067">ATP-binding</keyword>
<dbReference type="InterPro" id="IPR044876">
    <property type="entry name" value="HRDC_dom_sf"/>
</dbReference>
<dbReference type="GO" id="GO:0003678">
    <property type="term" value="F:DNA helicase activity"/>
    <property type="evidence" value="ECO:0007669"/>
    <property type="project" value="InterPro"/>
</dbReference>
<dbReference type="OrthoDB" id="9763659at2"/>
<dbReference type="Pfam" id="PF05970">
    <property type="entry name" value="PIF1"/>
    <property type="match status" value="1"/>
</dbReference>
<dbReference type="Gene3D" id="1.10.150.80">
    <property type="entry name" value="HRDC domain"/>
    <property type="match status" value="1"/>
</dbReference>
<keyword evidence="2" id="KW-0547">Nucleotide-binding</keyword>
<proteinExistence type="predicted"/>
<dbReference type="SMART" id="SM00341">
    <property type="entry name" value="HRDC"/>
    <property type="match status" value="1"/>
</dbReference>
<dbReference type="InterPro" id="IPR010997">
    <property type="entry name" value="HRDC-like_sf"/>
</dbReference>
<dbReference type="InterPro" id="IPR002121">
    <property type="entry name" value="HRDC_dom"/>
</dbReference>
<dbReference type="GO" id="GO:0003676">
    <property type="term" value="F:nucleic acid binding"/>
    <property type="evidence" value="ECO:0007669"/>
    <property type="project" value="InterPro"/>
</dbReference>
<evidence type="ECO:0000313" key="3">
    <source>
        <dbReference type="Proteomes" id="UP000245880"/>
    </source>
</evidence>
<dbReference type="SMART" id="SM00382">
    <property type="entry name" value="AAA"/>
    <property type="match status" value="1"/>
</dbReference>
<dbReference type="InterPro" id="IPR029491">
    <property type="entry name" value="Helicase_HTH"/>
</dbReference>
<dbReference type="GO" id="GO:0000723">
    <property type="term" value="P:telomere maintenance"/>
    <property type="evidence" value="ECO:0007669"/>
    <property type="project" value="InterPro"/>
</dbReference>
<dbReference type="PANTHER" id="PTHR47642:SF7">
    <property type="entry name" value="ATP-DEPENDENT DNA HELICASE PIF1"/>
    <property type="match status" value="1"/>
</dbReference>